<dbReference type="InterPro" id="IPR012338">
    <property type="entry name" value="Beta-lactam/transpept-like"/>
</dbReference>
<evidence type="ECO:0000256" key="16">
    <source>
        <dbReference type="ARBA" id="ARBA00034000"/>
    </source>
</evidence>
<comment type="catalytic activity">
    <reaction evidence="16">
        <text>Preferential cleavage: (Ac)2-L-Lys-D-Ala-|-D-Ala. Also transpeptidation of peptidyl-alanyl moieties that are N-acyl substituents of D-alanine.</text>
        <dbReference type="EC" id="3.4.16.4"/>
    </reaction>
</comment>
<dbReference type="InterPro" id="IPR015956">
    <property type="entry name" value="Peniciliin-bd_prot_C_sf"/>
</dbReference>
<keyword evidence="10" id="KW-0732">Signal</keyword>
<comment type="function">
    <text evidence="1">Removes C-terminal D-alanyl residues from sugar-peptide cell wall precursors.</text>
</comment>
<evidence type="ECO:0000313" key="23">
    <source>
        <dbReference type="Proteomes" id="UP000031627"/>
    </source>
</evidence>
<sequence>MNKFNILISFLKNFHKFFLIFCFSCNLAIANTNNINFIQSDLPKLKAKAFILIDYDSNKVLAEKNADVRRDPASLVKIMTSYIIGKSISAGIIHRNDLVKIGKDAWAKENPIFKDSSLMFLKPGDKVTVESLIKGIVLQSGNDACVAIADHIYGTQKEFIKIMNDCALSLGLKNTFFKTVHGLDSKGQYISARDIAHISRSLIKECPLDYSIYKEKYFTFNNIKQNNRNKLLWDKDLNVDGIKTGHTKLSGYDLVTSAKKNSMRLIAVVLGEPDDITRDKESKILLNWGFNSYRTILALKKNVVLTKKPVLYSGNKDVYLGVNENVYLTVPYNKIKDIKMHYNLLIKNEHFLAPLKKKQKIGIIKFSLDSEVIKKQPLIVLEDVLQGNFFNYMIDYIRSIIFLIFKK</sequence>
<comment type="pathway">
    <text evidence="3">Cell wall biogenesis; peptidoglycan biosynthesis.</text>
</comment>
<evidence type="ECO:0000256" key="9">
    <source>
        <dbReference type="ARBA" id="ARBA00022670"/>
    </source>
</evidence>
<keyword evidence="7" id="KW-0997">Cell inner membrane</keyword>
<dbReference type="Pfam" id="PF07943">
    <property type="entry name" value="PBP5_C"/>
    <property type="match status" value="1"/>
</dbReference>
<evidence type="ECO:0000256" key="10">
    <source>
        <dbReference type="ARBA" id="ARBA00022729"/>
    </source>
</evidence>
<dbReference type="GO" id="GO:0071555">
    <property type="term" value="P:cell wall organization"/>
    <property type="evidence" value="ECO:0007669"/>
    <property type="project" value="UniProtKB-KW"/>
</dbReference>
<feature type="binding site" evidence="19">
    <location>
        <position position="243"/>
    </location>
    <ligand>
        <name>substrate</name>
    </ligand>
</feature>
<dbReference type="RefSeq" id="WP_041062753.1">
    <property type="nucleotide sequence ID" value="NZ_AP014521.1"/>
</dbReference>
<keyword evidence="6" id="KW-1003">Cell membrane</keyword>
<dbReference type="PANTHER" id="PTHR21581:SF6">
    <property type="entry name" value="TRAFFICKING PROTEIN PARTICLE COMPLEX SUBUNIT 12"/>
    <property type="match status" value="1"/>
</dbReference>
<evidence type="ECO:0000256" key="5">
    <source>
        <dbReference type="ARBA" id="ARBA00012448"/>
    </source>
</evidence>
<evidence type="ECO:0000256" key="12">
    <source>
        <dbReference type="ARBA" id="ARBA00022960"/>
    </source>
</evidence>
<dbReference type="SUPFAM" id="SSF56601">
    <property type="entry name" value="beta-lactamase/transpeptidase-like"/>
    <property type="match status" value="1"/>
</dbReference>
<reference evidence="23" key="1">
    <citation type="submission" date="2013-11" db="EMBL/GenBank/DDBJ databases">
        <title>Symbiont-containing voluminous jelly as an extraordinary maternal gift for overwintering insect nymphs.</title>
        <authorList>
            <person name="Kaiwa N."/>
            <person name="Hosokawa T."/>
            <person name="Nikoh N."/>
            <person name="Meng X.Y."/>
            <person name="Tanahashi M."/>
            <person name="Moriyama M."/>
            <person name="Maeda T."/>
            <person name="Yamaguchi K."/>
            <person name="Shigenobu S."/>
            <person name="Ito M."/>
            <person name="Fukatsu T."/>
        </authorList>
    </citation>
    <scope>NUCLEOTIDE SEQUENCE [LARGE SCALE GENOMIC DNA]</scope>
    <source>
        <strain evidence="23">UwTKB</strain>
    </source>
</reference>
<evidence type="ECO:0000313" key="22">
    <source>
        <dbReference type="EMBL" id="BAP58494.1"/>
    </source>
</evidence>
<dbReference type="InterPro" id="IPR012907">
    <property type="entry name" value="Peptidase_S11_C"/>
</dbReference>
<dbReference type="AlphaFoldDB" id="A0A090ALH5"/>
<dbReference type="InterPro" id="IPR018044">
    <property type="entry name" value="Peptidase_S11"/>
</dbReference>
<evidence type="ECO:0000256" key="1">
    <source>
        <dbReference type="ARBA" id="ARBA00003217"/>
    </source>
</evidence>
<dbReference type="GO" id="GO:0009252">
    <property type="term" value="P:peptidoglycan biosynthetic process"/>
    <property type="evidence" value="ECO:0007669"/>
    <property type="project" value="UniProtKB-UniPathway"/>
</dbReference>
<dbReference type="GO" id="GO:0009002">
    <property type="term" value="F:serine-type D-Ala-D-Ala carboxypeptidase activity"/>
    <property type="evidence" value="ECO:0007669"/>
    <property type="project" value="UniProtKB-EC"/>
</dbReference>
<keyword evidence="14" id="KW-0472">Membrane</keyword>
<keyword evidence="12" id="KW-0133">Cell shape</keyword>
<keyword evidence="11" id="KW-0378">Hydrolase</keyword>
<dbReference type="STRING" id="1410383.TGUWTKB_2500"/>
<comment type="pathway">
    <text evidence="17">Glycan biosynthesis.</text>
</comment>
<evidence type="ECO:0000256" key="4">
    <source>
        <dbReference type="ARBA" id="ARBA00007164"/>
    </source>
</evidence>
<dbReference type="PRINTS" id="PR00725">
    <property type="entry name" value="DADACBPTASE1"/>
</dbReference>
<dbReference type="UniPathway" id="UPA00219"/>
<feature type="active site" evidence="18">
    <location>
        <position position="140"/>
    </location>
</feature>
<comment type="subcellular location">
    <subcellularLocation>
        <location evidence="2">Cell inner membrane</location>
        <topology evidence="2">Peripheral membrane protein</topology>
    </subcellularLocation>
</comment>
<keyword evidence="13" id="KW-0573">Peptidoglycan synthesis</keyword>
<dbReference type="KEGG" id="sbw:TGUWTKB_2500"/>
<dbReference type="EMBL" id="AP014521">
    <property type="protein sequence ID" value="BAP58494.1"/>
    <property type="molecule type" value="Genomic_DNA"/>
</dbReference>
<dbReference type="Proteomes" id="UP000031627">
    <property type="component" value="Chromosome"/>
</dbReference>
<evidence type="ECO:0000256" key="8">
    <source>
        <dbReference type="ARBA" id="ARBA00022645"/>
    </source>
</evidence>
<keyword evidence="15" id="KW-0961">Cell wall biogenesis/degradation</keyword>
<name>A0A090ALH5_9ENTR</name>
<evidence type="ECO:0000256" key="6">
    <source>
        <dbReference type="ARBA" id="ARBA00022475"/>
    </source>
</evidence>
<evidence type="ECO:0000256" key="19">
    <source>
        <dbReference type="PIRSR" id="PIRSR618044-2"/>
    </source>
</evidence>
<organism evidence="22 23">
    <name type="scientific">Candidatus Tachikawaea gelatinosa</name>
    <dbReference type="NCBI Taxonomy" id="1410383"/>
    <lineage>
        <taxon>Bacteria</taxon>
        <taxon>Pseudomonadati</taxon>
        <taxon>Pseudomonadota</taxon>
        <taxon>Gammaproteobacteria</taxon>
        <taxon>Enterobacterales</taxon>
        <taxon>Enterobacteriaceae</taxon>
        <taxon>Candidatus Tachikawaea</taxon>
    </lineage>
</organism>
<dbReference type="Gene3D" id="3.40.710.10">
    <property type="entry name" value="DD-peptidase/beta-lactamase superfamily"/>
    <property type="match status" value="1"/>
</dbReference>
<evidence type="ECO:0000256" key="20">
    <source>
        <dbReference type="RuleBase" id="RU004016"/>
    </source>
</evidence>
<dbReference type="GO" id="GO:0008360">
    <property type="term" value="P:regulation of cell shape"/>
    <property type="evidence" value="ECO:0007669"/>
    <property type="project" value="UniProtKB-KW"/>
</dbReference>
<evidence type="ECO:0000256" key="14">
    <source>
        <dbReference type="ARBA" id="ARBA00023136"/>
    </source>
</evidence>
<gene>
    <name evidence="22" type="primary">dacA</name>
    <name evidence="22" type="ORF">TGUWTKB_2500</name>
</gene>
<keyword evidence="8 22" id="KW-0121">Carboxypeptidase</keyword>
<dbReference type="GO" id="GO:0006508">
    <property type="term" value="P:proteolysis"/>
    <property type="evidence" value="ECO:0007669"/>
    <property type="project" value="UniProtKB-KW"/>
</dbReference>
<dbReference type="PANTHER" id="PTHR21581">
    <property type="entry name" value="D-ALANYL-D-ALANINE CARBOXYPEPTIDASE"/>
    <property type="match status" value="1"/>
</dbReference>
<comment type="similarity">
    <text evidence="4 20">Belongs to the peptidase S11 family.</text>
</comment>
<protein>
    <recommendedName>
        <fullName evidence="5">serine-type D-Ala-D-Ala carboxypeptidase</fullName>
        <ecNumber evidence="5">3.4.16.4</ecNumber>
    </recommendedName>
</protein>
<feature type="active site" description="Proton acceptor" evidence="18">
    <location>
        <position position="77"/>
    </location>
</feature>
<evidence type="ECO:0000256" key="17">
    <source>
        <dbReference type="ARBA" id="ARBA00060592"/>
    </source>
</evidence>
<evidence type="ECO:0000256" key="2">
    <source>
        <dbReference type="ARBA" id="ARBA00004417"/>
    </source>
</evidence>
<evidence type="ECO:0000256" key="18">
    <source>
        <dbReference type="PIRSR" id="PIRSR618044-1"/>
    </source>
</evidence>
<feature type="active site" description="Acyl-ester intermediate" evidence="18">
    <location>
        <position position="74"/>
    </location>
</feature>
<dbReference type="HOGENOM" id="CLU_027070_8_1_6"/>
<feature type="domain" description="Peptidase S11 D-Ala-D-Ala carboxypeptidase A C-terminal" evidence="21">
    <location>
        <begin position="293"/>
        <end position="386"/>
    </location>
</feature>
<keyword evidence="9" id="KW-0645">Protease</keyword>
<reference evidence="22 23" key="2">
    <citation type="journal article" date="2014" name="Curr. Biol.">
        <title>Symbiont-Supplemented Maternal Investment Underpinning Host's Ecological Adaptation.</title>
        <authorList>
            <person name="Kaiwa N."/>
            <person name="Hosokawa T."/>
            <person name="Nikoh N."/>
            <person name="Tanahashi M."/>
            <person name="Moriyama M."/>
            <person name="Meng X.Y."/>
            <person name="Maeda T."/>
            <person name="Yamaguchi K."/>
            <person name="Shigenobu S."/>
            <person name="Ito M."/>
            <person name="Fukatsu T."/>
        </authorList>
    </citation>
    <scope>NUCLEOTIDE SEQUENCE [LARGE SCALE GENOMIC DNA]</scope>
    <source>
        <strain evidence="22 23">UwTKB</strain>
    </source>
</reference>
<keyword evidence="23" id="KW-1185">Reference proteome</keyword>
<evidence type="ECO:0000259" key="21">
    <source>
        <dbReference type="SMART" id="SM00936"/>
    </source>
</evidence>
<dbReference type="SUPFAM" id="SSF69189">
    <property type="entry name" value="Penicillin-binding protein associated domain"/>
    <property type="match status" value="1"/>
</dbReference>
<dbReference type="Pfam" id="PF00768">
    <property type="entry name" value="Peptidase_S11"/>
    <property type="match status" value="1"/>
</dbReference>
<evidence type="ECO:0000256" key="13">
    <source>
        <dbReference type="ARBA" id="ARBA00022984"/>
    </source>
</evidence>
<evidence type="ECO:0000256" key="7">
    <source>
        <dbReference type="ARBA" id="ARBA00022519"/>
    </source>
</evidence>
<dbReference type="GO" id="GO:0008658">
    <property type="term" value="F:penicillin binding"/>
    <property type="evidence" value="ECO:0007669"/>
    <property type="project" value="UniProtKB-ARBA"/>
</dbReference>
<dbReference type="FunFam" id="3.40.710.10:FF:000001">
    <property type="entry name" value="D-alanyl-D-alanine serine-type carboxypeptidase"/>
    <property type="match status" value="1"/>
</dbReference>
<dbReference type="Gene3D" id="2.60.410.10">
    <property type="entry name" value="D-Ala-D-Ala carboxypeptidase, C-terminal domain"/>
    <property type="match status" value="1"/>
</dbReference>
<proteinExistence type="inferred from homology"/>
<evidence type="ECO:0000256" key="15">
    <source>
        <dbReference type="ARBA" id="ARBA00023316"/>
    </source>
</evidence>
<dbReference type="OrthoDB" id="9795979at2"/>
<dbReference type="GO" id="GO:0005886">
    <property type="term" value="C:plasma membrane"/>
    <property type="evidence" value="ECO:0007669"/>
    <property type="project" value="UniProtKB-SubCell"/>
</dbReference>
<accession>A0A090ALH5</accession>
<dbReference type="InterPro" id="IPR037167">
    <property type="entry name" value="Peptidase_S11_C_sf"/>
</dbReference>
<dbReference type="SMART" id="SM00936">
    <property type="entry name" value="PBP5_C"/>
    <property type="match status" value="1"/>
</dbReference>
<evidence type="ECO:0000256" key="3">
    <source>
        <dbReference type="ARBA" id="ARBA00004752"/>
    </source>
</evidence>
<dbReference type="EC" id="3.4.16.4" evidence="5"/>
<dbReference type="InterPro" id="IPR001967">
    <property type="entry name" value="Peptidase_S11_N"/>
</dbReference>
<evidence type="ECO:0000256" key="11">
    <source>
        <dbReference type="ARBA" id="ARBA00022801"/>
    </source>
</evidence>